<dbReference type="STRING" id="45235.A0A2K3QNY4"/>
<dbReference type="GO" id="GO:0005737">
    <property type="term" value="C:cytoplasm"/>
    <property type="evidence" value="ECO:0007669"/>
    <property type="project" value="TreeGrafter"/>
</dbReference>
<name>A0A2K3QNY4_9HYPO</name>
<evidence type="ECO:0000256" key="1">
    <source>
        <dbReference type="ARBA" id="ARBA00009991"/>
    </source>
</evidence>
<dbReference type="GO" id="GO:0004057">
    <property type="term" value="F:arginyl-tRNA--protein transferase activity"/>
    <property type="evidence" value="ECO:0007669"/>
    <property type="project" value="UniProtKB-EC"/>
</dbReference>
<dbReference type="Pfam" id="PF04376">
    <property type="entry name" value="ATE_N"/>
    <property type="match status" value="1"/>
</dbReference>
<organism evidence="8 9">
    <name type="scientific">Tolypocladium capitatum</name>
    <dbReference type="NCBI Taxonomy" id="45235"/>
    <lineage>
        <taxon>Eukaryota</taxon>
        <taxon>Fungi</taxon>
        <taxon>Dikarya</taxon>
        <taxon>Ascomycota</taxon>
        <taxon>Pezizomycotina</taxon>
        <taxon>Sordariomycetes</taxon>
        <taxon>Hypocreomycetidae</taxon>
        <taxon>Hypocreales</taxon>
        <taxon>Ophiocordycipitaceae</taxon>
        <taxon>Tolypocladium</taxon>
    </lineage>
</organism>
<feature type="domain" description="N-end aminoacyl transferase N-terminal" evidence="6">
    <location>
        <begin position="166"/>
        <end position="219"/>
    </location>
</feature>
<keyword evidence="3 8" id="KW-0808">Transferase</keyword>
<keyword evidence="9" id="KW-1185">Reference proteome</keyword>
<evidence type="ECO:0000256" key="4">
    <source>
        <dbReference type="ARBA" id="ARBA00023315"/>
    </source>
</evidence>
<evidence type="ECO:0000313" key="8">
    <source>
        <dbReference type="EMBL" id="PNY29246.1"/>
    </source>
</evidence>
<sequence length="575" mass="65034">MRASRLGLRRSTSSLQTLTPLPSLKSASAHQRRLRVVPSVHGAAFRGQRRLAGGRTVKGSPLGRPATLSLRQLLATTPYLCQAGPLRLGLPLQEEILGTRRVACCQRVRYPSKRRSLQAQPDSLPPPPSPLLRRSMMEPSGSQTPEGASSDYEFLSPIGFSYYATATSLSPRFYQTLLDRCWRRSGTLLYRPNQRQACCPHYTLRLDSTRYRPSRDQRQTVNRFNRYVLGESYIKEAARLYPRSRQETKKRDNEFCLTERVHEAESANLKTPPQPAHKLVVTLEEDAFTEEKYRVYDNYQKVVHSEAPEDRTRRSFKRFLCSSPLRRQVVAAPNERKRRLGSYHQCYRIDGELVAIGVLDLLPECVSSVYFLYHESIHKYTPGKLGAVHEIALAVEEGYRWWYPGFYIHNCPKMRYKIDYSPQYILDPQSLSWDLLDNEALSILDKKPFVSLSLERQAASNNRGESPEHIHNPDRTKSAVTTDGADGDNDEASVSLFQSDMPGIASIADMEEVDLDHIALKVFPTGPLFETSDLVSWDSKKITDWPSIKASVAELVAALGPDLAGAICLDSSSRE</sequence>
<dbReference type="Pfam" id="PF04377">
    <property type="entry name" value="ATE_C"/>
    <property type="match status" value="1"/>
</dbReference>
<feature type="region of interest" description="Disordered" evidence="5">
    <location>
        <begin position="457"/>
        <end position="489"/>
    </location>
</feature>
<keyword evidence="4" id="KW-0012">Acyltransferase</keyword>
<evidence type="ECO:0000259" key="7">
    <source>
        <dbReference type="Pfam" id="PF04377"/>
    </source>
</evidence>
<comment type="similarity">
    <text evidence="1">Belongs to the R-transferase family.</text>
</comment>
<dbReference type="InterPro" id="IPR030700">
    <property type="entry name" value="N-end_Aminoacyl_Trfase"/>
</dbReference>
<dbReference type="InterPro" id="IPR016181">
    <property type="entry name" value="Acyl_CoA_acyltransferase"/>
</dbReference>
<dbReference type="OrthoDB" id="74183at2759"/>
<accession>A0A2K3QNY4</accession>
<dbReference type="InterPro" id="IPR007472">
    <property type="entry name" value="N-end_Aminoacyl_Trfase_C"/>
</dbReference>
<dbReference type="SUPFAM" id="SSF55729">
    <property type="entry name" value="Acyl-CoA N-acyltransferases (Nat)"/>
    <property type="match status" value="1"/>
</dbReference>
<evidence type="ECO:0000256" key="2">
    <source>
        <dbReference type="ARBA" id="ARBA00012025"/>
    </source>
</evidence>
<dbReference type="PANTHER" id="PTHR21367:SF1">
    <property type="entry name" value="ARGINYL-TRNA--PROTEIN TRANSFERASE 1"/>
    <property type="match status" value="1"/>
</dbReference>
<proteinExistence type="inferred from homology"/>
<dbReference type="EMBL" id="NRSZ01000136">
    <property type="protein sequence ID" value="PNY29246.1"/>
    <property type="molecule type" value="Genomic_DNA"/>
</dbReference>
<dbReference type="InterPro" id="IPR007471">
    <property type="entry name" value="N-end_Aminoacyl_Trfase_N"/>
</dbReference>
<dbReference type="Proteomes" id="UP000236621">
    <property type="component" value="Unassembled WGS sequence"/>
</dbReference>
<evidence type="ECO:0000259" key="6">
    <source>
        <dbReference type="Pfam" id="PF04376"/>
    </source>
</evidence>
<gene>
    <name evidence="8" type="ORF">TCAP_00837</name>
</gene>
<evidence type="ECO:0000313" key="9">
    <source>
        <dbReference type="Proteomes" id="UP000236621"/>
    </source>
</evidence>
<evidence type="ECO:0000256" key="5">
    <source>
        <dbReference type="SAM" id="MobiDB-lite"/>
    </source>
</evidence>
<feature type="compositionally biased region" description="Basic and acidic residues" evidence="5">
    <location>
        <begin position="465"/>
        <end position="477"/>
    </location>
</feature>
<comment type="caution">
    <text evidence="8">The sequence shown here is derived from an EMBL/GenBank/DDBJ whole genome shotgun (WGS) entry which is preliminary data.</text>
</comment>
<evidence type="ECO:0000256" key="3">
    <source>
        <dbReference type="ARBA" id="ARBA00022679"/>
    </source>
</evidence>
<protein>
    <recommendedName>
        <fullName evidence="2">arginyltransferase</fullName>
        <ecNumber evidence="2">2.3.2.8</ecNumber>
    </recommendedName>
</protein>
<dbReference type="EC" id="2.3.2.8" evidence="2"/>
<feature type="domain" description="N-end rule aminoacyl transferase C-terminal" evidence="7">
    <location>
        <begin position="291"/>
        <end position="427"/>
    </location>
</feature>
<reference evidence="8 9" key="1">
    <citation type="submission" date="2017-08" db="EMBL/GenBank/DDBJ databases">
        <title>Harnessing the power of phylogenomics to disentangle the directionality and signatures of interkingdom host jumping in the parasitic fungal genus Tolypocladium.</title>
        <authorList>
            <person name="Quandt C.A."/>
            <person name="Patterson W."/>
            <person name="Spatafora J.W."/>
        </authorList>
    </citation>
    <scope>NUCLEOTIDE SEQUENCE [LARGE SCALE GENOMIC DNA]</scope>
    <source>
        <strain evidence="8 9">CBS 113982</strain>
    </source>
</reference>
<feature type="region of interest" description="Disordered" evidence="5">
    <location>
        <begin position="114"/>
        <end position="149"/>
    </location>
</feature>
<dbReference type="AlphaFoldDB" id="A0A2K3QNY4"/>
<dbReference type="PANTHER" id="PTHR21367">
    <property type="entry name" value="ARGININE-TRNA-PROTEIN TRANSFERASE 1"/>
    <property type="match status" value="1"/>
</dbReference>